<evidence type="ECO:0000259" key="1">
    <source>
        <dbReference type="Pfam" id="PF09992"/>
    </source>
</evidence>
<gene>
    <name evidence="2" type="ORF">J2Z35_000498</name>
</gene>
<proteinExistence type="predicted"/>
<organism evidence="2 3">
    <name type="scientific">Acetoanaerobium pronyense</name>
    <dbReference type="NCBI Taxonomy" id="1482736"/>
    <lineage>
        <taxon>Bacteria</taxon>
        <taxon>Bacillati</taxon>
        <taxon>Bacillota</taxon>
        <taxon>Clostridia</taxon>
        <taxon>Peptostreptococcales</taxon>
        <taxon>Filifactoraceae</taxon>
        <taxon>Acetoanaerobium</taxon>
    </lineage>
</organism>
<reference evidence="2 3" key="1">
    <citation type="submission" date="2021-03" db="EMBL/GenBank/DDBJ databases">
        <title>Genomic Encyclopedia of Type Strains, Phase IV (KMG-IV): sequencing the most valuable type-strain genomes for metagenomic binning, comparative biology and taxonomic classification.</title>
        <authorList>
            <person name="Goeker M."/>
        </authorList>
    </citation>
    <scope>NUCLEOTIDE SEQUENCE [LARGE SCALE GENOMIC DNA]</scope>
    <source>
        <strain evidence="2 3">DSM 27512</strain>
    </source>
</reference>
<sequence length="68" mass="7409">MGYKRSENKIYICVRPDSSHDRIIQSCKNLGLDFAISLDGGGSSSIKVDGSVKVSGDGRPVNNYLYVK</sequence>
<evidence type="ECO:0000313" key="3">
    <source>
        <dbReference type="Proteomes" id="UP001314903"/>
    </source>
</evidence>
<keyword evidence="3" id="KW-1185">Reference proteome</keyword>
<dbReference type="Proteomes" id="UP001314903">
    <property type="component" value="Unassembled WGS sequence"/>
</dbReference>
<evidence type="ECO:0000313" key="2">
    <source>
        <dbReference type="EMBL" id="MBP2026709.1"/>
    </source>
</evidence>
<accession>A0ABS4KG15</accession>
<dbReference type="RefSeq" id="WP_209659013.1">
    <property type="nucleotide sequence ID" value="NZ_JAGGLI010000003.1"/>
</dbReference>
<feature type="domain" description="Phosphodiester glycosidase" evidence="1">
    <location>
        <begin position="25"/>
        <end position="67"/>
    </location>
</feature>
<protein>
    <submittedName>
        <fullName evidence="2">Exopolysaccharide biosynthesis protein</fullName>
    </submittedName>
</protein>
<dbReference type="EMBL" id="JAGGLI010000003">
    <property type="protein sequence ID" value="MBP2026709.1"/>
    <property type="molecule type" value="Genomic_DNA"/>
</dbReference>
<comment type="caution">
    <text evidence="2">The sequence shown here is derived from an EMBL/GenBank/DDBJ whole genome shotgun (WGS) entry which is preliminary data.</text>
</comment>
<dbReference type="InterPro" id="IPR018711">
    <property type="entry name" value="NAGPA"/>
</dbReference>
<dbReference type="Pfam" id="PF09992">
    <property type="entry name" value="NAGPA"/>
    <property type="match status" value="1"/>
</dbReference>
<name>A0ABS4KG15_9FIRM</name>